<evidence type="ECO:0000313" key="4">
    <source>
        <dbReference type="EMBL" id="CDR44008.1"/>
    </source>
</evidence>
<accession>A0A061B803</accession>
<dbReference type="InterPro" id="IPR013079">
    <property type="entry name" value="6Phosfructo_kin"/>
</dbReference>
<sequence length="380" mass="44197">MADEKLIIVMVGLPARGKSYITKKISNYCQWLNIHNRIFNVGNKRRHICEDEQNADFFDPSHEKNVQVRDQLAMETLDDLLEYLSGDGQIGIFDATNSTFKRRRKIINYVHEQAQSRGFKDYNILFLESICNDKNIIEQNMMLKLNGPDYKDQDDKQAALDDFKQRLSNYETVYETVSTKELCHDARCQYMKIIDIHNLRSLNIQGFLPIMLNNFLQHYNITQKKIWISLPHIGHQDINPIVDTANLYIVNTSLTTDNTISPELNVDQVHDLILHIEASHKDVLVQTQDELLINGILKYFDILDNCHPDLTTHILCILPRHYSVGLQQFNTHEIPEMTRSNSNISTCSSLITPREDLDWTKFNYQNLNLSELSSKLQQLE</sequence>
<dbReference type="EMBL" id="LK052898">
    <property type="protein sequence ID" value="CDR44008.1"/>
    <property type="molecule type" value="Genomic_DNA"/>
</dbReference>
<dbReference type="Pfam" id="PF01591">
    <property type="entry name" value="6PF2K"/>
    <property type="match status" value="1"/>
</dbReference>
<dbReference type="FunFam" id="3.40.50.300:FF:000644">
    <property type="entry name" value="GpmB, Fructose-2,6-bisphosphatase"/>
    <property type="match status" value="1"/>
</dbReference>
<dbReference type="GO" id="GO:0005524">
    <property type="term" value="F:ATP binding"/>
    <property type="evidence" value="ECO:0007669"/>
    <property type="project" value="UniProtKB-KW"/>
</dbReference>
<dbReference type="PANTHER" id="PTHR10606">
    <property type="entry name" value="6-PHOSPHOFRUCTO-2-KINASE/FRUCTOSE-2,6-BISPHOSPHATASE"/>
    <property type="match status" value="1"/>
</dbReference>
<dbReference type="VEuPathDB" id="FungiDB:BON22_3703"/>
<keyword evidence="2" id="KW-0067">ATP-binding</keyword>
<gene>
    <name evidence="4" type="ORF">CYFA0S_13e01464g</name>
</gene>
<protein>
    <submittedName>
        <fullName evidence="4">CYFA0S13e01464g1_1</fullName>
    </submittedName>
</protein>
<evidence type="ECO:0000256" key="2">
    <source>
        <dbReference type="ARBA" id="ARBA00022840"/>
    </source>
</evidence>
<keyword evidence="1" id="KW-0547">Nucleotide-binding</keyword>
<dbReference type="PANTHER" id="PTHR10606:SF32">
    <property type="entry name" value="6-PHOSPHOFRUCTO-2-KINASE 1"/>
    <property type="match status" value="1"/>
</dbReference>
<dbReference type="OrthoDB" id="267323at2759"/>
<evidence type="ECO:0000256" key="1">
    <source>
        <dbReference type="ARBA" id="ARBA00022741"/>
    </source>
</evidence>
<dbReference type="SUPFAM" id="SSF52540">
    <property type="entry name" value="P-loop containing nucleoside triphosphate hydrolases"/>
    <property type="match status" value="1"/>
</dbReference>
<reference evidence="4" key="1">
    <citation type="journal article" date="2014" name="Genome Announc.">
        <title>Genome sequence of the yeast Cyberlindnera fabianii (Hansenula fabianii).</title>
        <authorList>
            <person name="Freel K.C."/>
            <person name="Sarilar V."/>
            <person name="Neuveglise C."/>
            <person name="Devillers H."/>
            <person name="Friedrich A."/>
            <person name="Schacherer J."/>
        </authorList>
    </citation>
    <scope>NUCLEOTIDE SEQUENCE</scope>
    <source>
        <strain evidence="4">YJS4271</strain>
    </source>
</reference>
<feature type="domain" description="6-phosphofructo-2-kinase" evidence="3">
    <location>
        <begin position="3"/>
        <end position="215"/>
    </location>
</feature>
<dbReference type="InterPro" id="IPR003094">
    <property type="entry name" value="6Pfruct_kin"/>
</dbReference>
<proteinExistence type="predicted"/>
<dbReference type="PhylomeDB" id="A0A061B803"/>
<organism evidence="4">
    <name type="scientific">Cyberlindnera fabianii</name>
    <name type="common">Yeast</name>
    <name type="synonym">Hansenula fabianii</name>
    <dbReference type="NCBI Taxonomy" id="36022"/>
    <lineage>
        <taxon>Eukaryota</taxon>
        <taxon>Fungi</taxon>
        <taxon>Dikarya</taxon>
        <taxon>Ascomycota</taxon>
        <taxon>Saccharomycotina</taxon>
        <taxon>Saccharomycetes</taxon>
        <taxon>Phaffomycetales</taxon>
        <taxon>Phaffomycetaceae</taxon>
        <taxon>Cyberlindnera</taxon>
    </lineage>
</organism>
<dbReference type="InterPro" id="IPR027417">
    <property type="entry name" value="P-loop_NTPase"/>
</dbReference>
<dbReference type="GO" id="GO:0006000">
    <property type="term" value="P:fructose metabolic process"/>
    <property type="evidence" value="ECO:0007669"/>
    <property type="project" value="InterPro"/>
</dbReference>
<dbReference type="GO" id="GO:0003873">
    <property type="term" value="F:6-phosphofructo-2-kinase activity"/>
    <property type="evidence" value="ECO:0007669"/>
    <property type="project" value="InterPro"/>
</dbReference>
<evidence type="ECO:0000259" key="3">
    <source>
        <dbReference type="Pfam" id="PF01591"/>
    </source>
</evidence>
<dbReference type="GO" id="GO:0005829">
    <property type="term" value="C:cytosol"/>
    <property type="evidence" value="ECO:0007669"/>
    <property type="project" value="TreeGrafter"/>
</dbReference>
<name>A0A061B803_CYBFA</name>
<dbReference type="GO" id="GO:0006003">
    <property type="term" value="P:fructose 2,6-bisphosphate metabolic process"/>
    <property type="evidence" value="ECO:0007669"/>
    <property type="project" value="InterPro"/>
</dbReference>
<dbReference type="AlphaFoldDB" id="A0A061B803"/>
<dbReference type="Gene3D" id="3.40.50.300">
    <property type="entry name" value="P-loop containing nucleotide triphosphate hydrolases"/>
    <property type="match status" value="1"/>
</dbReference>